<accession>A0A8E2DKG6</accession>
<dbReference type="PROSITE" id="PS50181">
    <property type="entry name" value="FBOX"/>
    <property type="match status" value="1"/>
</dbReference>
<name>A0A8E2DKG6_9APHY</name>
<dbReference type="OrthoDB" id="3219396at2759"/>
<dbReference type="SUPFAM" id="SSF81383">
    <property type="entry name" value="F-box domain"/>
    <property type="match status" value="1"/>
</dbReference>
<dbReference type="Proteomes" id="UP000250043">
    <property type="component" value="Unassembled WGS sequence"/>
</dbReference>
<feature type="domain" description="F-box" evidence="1">
    <location>
        <begin position="63"/>
        <end position="109"/>
    </location>
</feature>
<proteinExistence type="predicted"/>
<keyword evidence="3" id="KW-1185">Reference proteome</keyword>
<dbReference type="SMART" id="SM00256">
    <property type="entry name" value="FBOX"/>
    <property type="match status" value="1"/>
</dbReference>
<organism evidence="2 3">
    <name type="scientific">Obba rivulosa</name>
    <dbReference type="NCBI Taxonomy" id="1052685"/>
    <lineage>
        <taxon>Eukaryota</taxon>
        <taxon>Fungi</taxon>
        <taxon>Dikarya</taxon>
        <taxon>Basidiomycota</taxon>
        <taxon>Agaricomycotina</taxon>
        <taxon>Agaricomycetes</taxon>
        <taxon>Polyporales</taxon>
        <taxon>Gelatoporiaceae</taxon>
        <taxon>Obba</taxon>
    </lineage>
</organism>
<dbReference type="AlphaFoldDB" id="A0A8E2DKG6"/>
<gene>
    <name evidence="2" type="ORF">OBBRIDRAFT_777530</name>
</gene>
<dbReference type="EMBL" id="KV722413">
    <property type="protein sequence ID" value="OCH90041.1"/>
    <property type="molecule type" value="Genomic_DNA"/>
</dbReference>
<evidence type="ECO:0000313" key="3">
    <source>
        <dbReference type="Proteomes" id="UP000250043"/>
    </source>
</evidence>
<evidence type="ECO:0000313" key="2">
    <source>
        <dbReference type="EMBL" id="OCH90041.1"/>
    </source>
</evidence>
<sequence>MPFLDFTYSSVLRAFPLVRPARSISSHSSGSADDQDVIEGVDSIPGNFYRRAQHPIASITPSGGHIQRIPAELLYEIADHLDVFDILRLRQVSLLFYDFTHHGNIWKRFLREARIPLPPLPPTTRHSLDRLTSIEAESLVTRAYSIHKLWESDRVHPYSQWQFPAHTQVLSMVILPGGKYMVASVTDDRKYHYGIMVYVMDHRLGGCVPLAKATTATKAFNLQAKYMPFRNEQGIAERGITISFVRRDFMYRAHRDCGIDISQYSGDAIDPEVPLKYECVTLHISLRQLEILGDPRFPPNSEEFLRHARRQRRPFKTLALIRTKSVLGVPSLDEIDGVPYLAVPKLPDRIIFKNLNGGPASILHCNNTEPYPDTQHTIKAIRLLPCQNQVLVVREVGTPREGEHILELYDVIPPGDDPAEHSRDAVDMEWLENDTIGTLDNIQISDHGIPTALDSSVHAALRNPHEPPAPHAVTVWAHRLERFADTRRGMHPYGYTGLLRVILYPRRSEQHGPAGRSVSYRYSFDHMGPLRAIPLTAGYVLHALVGSQRSLVYMTHEGDLRDAPRVRGLRRFCDPGLVSFEEAERRVNQECFTKRIKIPKDIDLSEVVAMAWDQSVGRLCIAEWMSDVVHVLDFSHAPKQDKEGKRLPMPHALENNPDVDMTPLDVQTQPETEEELRRREALAYCPDLPWSRLIEQWMRPSNPDRYEHTDLLID</sequence>
<dbReference type="Gene3D" id="1.20.1280.50">
    <property type="match status" value="1"/>
</dbReference>
<dbReference type="InterPro" id="IPR036047">
    <property type="entry name" value="F-box-like_dom_sf"/>
</dbReference>
<evidence type="ECO:0000259" key="1">
    <source>
        <dbReference type="PROSITE" id="PS50181"/>
    </source>
</evidence>
<dbReference type="Pfam" id="PF12937">
    <property type="entry name" value="F-box-like"/>
    <property type="match status" value="1"/>
</dbReference>
<reference evidence="2 3" key="1">
    <citation type="submission" date="2016-07" db="EMBL/GenBank/DDBJ databases">
        <title>Draft genome of the white-rot fungus Obba rivulosa 3A-2.</title>
        <authorList>
            <consortium name="DOE Joint Genome Institute"/>
            <person name="Miettinen O."/>
            <person name="Riley R."/>
            <person name="Acob R."/>
            <person name="Barry K."/>
            <person name="Cullen D."/>
            <person name="De Vries R."/>
            <person name="Hainaut M."/>
            <person name="Hatakka A."/>
            <person name="Henrissat B."/>
            <person name="Hilden K."/>
            <person name="Kuo R."/>
            <person name="Labutti K."/>
            <person name="Lipzen A."/>
            <person name="Makela M.R."/>
            <person name="Sandor L."/>
            <person name="Spatafora J.W."/>
            <person name="Grigoriev I.V."/>
            <person name="Hibbett D.S."/>
        </authorList>
    </citation>
    <scope>NUCLEOTIDE SEQUENCE [LARGE SCALE GENOMIC DNA]</scope>
    <source>
        <strain evidence="2 3">3A-2</strain>
    </source>
</reference>
<protein>
    <recommendedName>
        <fullName evidence="1">F-box domain-containing protein</fullName>
    </recommendedName>
</protein>
<dbReference type="InterPro" id="IPR001810">
    <property type="entry name" value="F-box_dom"/>
</dbReference>